<reference evidence="2" key="1">
    <citation type="journal article" date="2019" name="Int. J. Syst. Evol. Microbiol.">
        <title>The Global Catalogue of Microorganisms (GCM) 10K type strain sequencing project: providing services to taxonomists for standard genome sequencing and annotation.</title>
        <authorList>
            <consortium name="The Broad Institute Genomics Platform"/>
            <consortium name="The Broad Institute Genome Sequencing Center for Infectious Disease"/>
            <person name="Wu L."/>
            <person name="Ma J."/>
        </authorList>
    </citation>
    <scope>NUCLEOTIDE SEQUENCE [LARGE SCALE GENOMIC DNA]</scope>
    <source>
        <strain evidence="2">JCM 16373</strain>
    </source>
</reference>
<dbReference type="Proteomes" id="UP001501447">
    <property type="component" value="Unassembled WGS sequence"/>
</dbReference>
<evidence type="ECO:0000313" key="2">
    <source>
        <dbReference type="Proteomes" id="UP001501447"/>
    </source>
</evidence>
<accession>A0ABP6DDE9</accession>
<name>A0ABP6DDE9_9ACTN</name>
<keyword evidence="2" id="KW-1185">Reference proteome</keyword>
<protein>
    <submittedName>
        <fullName evidence="1">Uncharacterized protein</fullName>
    </submittedName>
</protein>
<gene>
    <name evidence="1" type="ORF">GCM10009863_66490</name>
</gene>
<proteinExistence type="predicted"/>
<dbReference type="EMBL" id="BAAARJ010000037">
    <property type="protein sequence ID" value="GAA2640037.1"/>
    <property type="molecule type" value="Genomic_DNA"/>
</dbReference>
<dbReference type="RefSeq" id="WP_344570797.1">
    <property type="nucleotide sequence ID" value="NZ_BAAARJ010000037.1"/>
</dbReference>
<organism evidence="1 2">
    <name type="scientific">Streptomyces axinellae</name>
    <dbReference type="NCBI Taxonomy" id="552788"/>
    <lineage>
        <taxon>Bacteria</taxon>
        <taxon>Bacillati</taxon>
        <taxon>Actinomycetota</taxon>
        <taxon>Actinomycetes</taxon>
        <taxon>Kitasatosporales</taxon>
        <taxon>Streptomycetaceae</taxon>
        <taxon>Streptomyces</taxon>
    </lineage>
</organism>
<comment type="caution">
    <text evidence="1">The sequence shown here is derived from an EMBL/GenBank/DDBJ whole genome shotgun (WGS) entry which is preliminary data.</text>
</comment>
<sequence>MSEHYTAWVTNDTSCLEGEFIDLVVLADDICGYETDQNGLETDTPVWTSVGDPLMRAETTVSAREESGADTAMAQAIDLLAAAGWEKAGDWQAVTTGYTVAVQRS</sequence>
<evidence type="ECO:0000313" key="1">
    <source>
        <dbReference type="EMBL" id="GAA2640037.1"/>
    </source>
</evidence>